<proteinExistence type="predicted"/>
<evidence type="ECO:0000313" key="2">
    <source>
        <dbReference type="EMBL" id="KAK3790080.1"/>
    </source>
</evidence>
<keyword evidence="3" id="KW-1185">Reference proteome</keyword>
<organism evidence="2 3">
    <name type="scientific">Elysia crispata</name>
    <name type="common">lettuce slug</name>
    <dbReference type="NCBI Taxonomy" id="231223"/>
    <lineage>
        <taxon>Eukaryota</taxon>
        <taxon>Metazoa</taxon>
        <taxon>Spiralia</taxon>
        <taxon>Lophotrochozoa</taxon>
        <taxon>Mollusca</taxon>
        <taxon>Gastropoda</taxon>
        <taxon>Heterobranchia</taxon>
        <taxon>Euthyneura</taxon>
        <taxon>Panpulmonata</taxon>
        <taxon>Sacoglossa</taxon>
        <taxon>Placobranchoidea</taxon>
        <taxon>Plakobranchidae</taxon>
        <taxon>Elysia</taxon>
    </lineage>
</organism>
<dbReference type="EMBL" id="JAWDGP010001581">
    <property type="protein sequence ID" value="KAK3790080.1"/>
    <property type="molecule type" value="Genomic_DNA"/>
</dbReference>
<name>A0AAE1E1F1_9GAST</name>
<comment type="caution">
    <text evidence="2">The sequence shown here is derived from an EMBL/GenBank/DDBJ whole genome shotgun (WGS) entry which is preliminary data.</text>
</comment>
<evidence type="ECO:0000256" key="1">
    <source>
        <dbReference type="SAM" id="MobiDB-lite"/>
    </source>
</evidence>
<reference evidence="2" key="1">
    <citation type="journal article" date="2023" name="G3 (Bethesda)">
        <title>A reference genome for the long-term kleptoplast-retaining sea slug Elysia crispata morphotype clarki.</title>
        <authorList>
            <person name="Eastman K.E."/>
            <person name="Pendleton A.L."/>
            <person name="Shaikh M.A."/>
            <person name="Suttiyut T."/>
            <person name="Ogas R."/>
            <person name="Tomko P."/>
            <person name="Gavelis G."/>
            <person name="Widhalm J.R."/>
            <person name="Wisecaver J.H."/>
        </authorList>
    </citation>
    <scope>NUCLEOTIDE SEQUENCE</scope>
    <source>
        <strain evidence="2">ECLA1</strain>
    </source>
</reference>
<feature type="region of interest" description="Disordered" evidence="1">
    <location>
        <begin position="1"/>
        <end position="39"/>
    </location>
</feature>
<protein>
    <submittedName>
        <fullName evidence="2">Uncharacterized protein</fullName>
    </submittedName>
</protein>
<dbReference type="AlphaFoldDB" id="A0AAE1E1F1"/>
<accession>A0AAE1E1F1</accession>
<sequence length="74" mass="8569">MQQWPVRPSGLPNWEHNIGSRSRGFLKTGPYRAPDTDYRDHRRLPVNKKTAEESHRQGRTVLLTRTSVITDDSP</sequence>
<dbReference type="Proteomes" id="UP001283361">
    <property type="component" value="Unassembled WGS sequence"/>
</dbReference>
<evidence type="ECO:0000313" key="3">
    <source>
        <dbReference type="Proteomes" id="UP001283361"/>
    </source>
</evidence>
<gene>
    <name evidence="2" type="ORF">RRG08_057616</name>
</gene>